<keyword evidence="1" id="KW-0732">Signal</keyword>
<reference evidence="2 3" key="1">
    <citation type="submission" date="2023-03" db="EMBL/GenBank/DDBJ databases">
        <title>Genome sequence of Microbacterium sp. KACC 23027.</title>
        <authorList>
            <person name="Kim S."/>
            <person name="Heo J."/>
            <person name="Kwon S.-W."/>
        </authorList>
    </citation>
    <scope>NUCLEOTIDE SEQUENCE [LARGE SCALE GENOMIC DNA]</scope>
    <source>
        <strain evidence="2 3">KACC 23027</strain>
    </source>
</reference>
<name>A0ABY8BXS4_9MICO</name>
<sequence length="216" mass="22493">MSFRRAALLLSASLGALALSGCSVIATTEPTPGAASTATSAPPVVVTDDYPFDAASGLDSSSSIRWIDAMGAADGFTVAVADDGDGRWSYQQTSSQCIIGFWQADVRDLDLTQDERTLSDTMLAEEYGTTDVASVTKYAYDDALPTQTTGTGTVRVRSVVSTNSKNGASSIVSARVFRTAKVGLLTSVDCPDGFSAATVRDELAPNGIRMVIRPGS</sequence>
<evidence type="ECO:0000313" key="2">
    <source>
        <dbReference type="EMBL" id="WEG07378.1"/>
    </source>
</evidence>
<evidence type="ECO:0000256" key="1">
    <source>
        <dbReference type="SAM" id="SignalP"/>
    </source>
</evidence>
<dbReference type="EMBL" id="CP119108">
    <property type="protein sequence ID" value="WEG07378.1"/>
    <property type="molecule type" value="Genomic_DNA"/>
</dbReference>
<evidence type="ECO:0000313" key="3">
    <source>
        <dbReference type="Proteomes" id="UP001214553"/>
    </source>
</evidence>
<gene>
    <name evidence="2" type="ORF">PU630_08840</name>
</gene>
<dbReference type="PROSITE" id="PS51257">
    <property type="entry name" value="PROKAR_LIPOPROTEIN"/>
    <property type="match status" value="1"/>
</dbReference>
<dbReference type="RefSeq" id="WP_275276717.1">
    <property type="nucleotide sequence ID" value="NZ_CP119108.1"/>
</dbReference>
<organism evidence="2 3">
    <name type="scientific">Microbacterium horticulturae</name>
    <dbReference type="NCBI Taxonomy" id="3028316"/>
    <lineage>
        <taxon>Bacteria</taxon>
        <taxon>Bacillati</taxon>
        <taxon>Actinomycetota</taxon>
        <taxon>Actinomycetes</taxon>
        <taxon>Micrococcales</taxon>
        <taxon>Microbacteriaceae</taxon>
        <taxon>Microbacterium</taxon>
    </lineage>
</organism>
<feature type="signal peptide" evidence="1">
    <location>
        <begin position="1"/>
        <end position="18"/>
    </location>
</feature>
<feature type="chain" id="PRO_5045426571" description="PknH-like extracellular domain-containing protein" evidence="1">
    <location>
        <begin position="19"/>
        <end position="216"/>
    </location>
</feature>
<proteinExistence type="predicted"/>
<keyword evidence="3" id="KW-1185">Reference proteome</keyword>
<protein>
    <recommendedName>
        <fullName evidence="4">PknH-like extracellular domain-containing protein</fullName>
    </recommendedName>
</protein>
<dbReference type="Proteomes" id="UP001214553">
    <property type="component" value="Chromosome"/>
</dbReference>
<evidence type="ECO:0008006" key="4">
    <source>
        <dbReference type="Google" id="ProtNLM"/>
    </source>
</evidence>
<accession>A0ABY8BXS4</accession>